<dbReference type="GO" id="GO:0005524">
    <property type="term" value="F:ATP binding"/>
    <property type="evidence" value="ECO:0007669"/>
    <property type="project" value="UniProtKB-KW"/>
</dbReference>
<name>A0A6C0EHZ3_9ZZZZ</name>
<dbReference type="PROSITE" id="PS50127">
    <property type="entry name" value="UBC_2"/>
    <property type="match status" value="1"/>
</dbReference>
<dbReference type="InterPro" id="IPR000608">
    <property type="entry name" value="UBC"/>
</dbReference>
<dbReference type="Pfam" id="PF00179">
    <property type="entry name" value="UQ_con"/>
    <property type="match status" value="1"/>
</dbReference>
<dbReference type="InterPro" id="IPR016135">
    <property type="entry name" value="UBQ-conjugating_enzyme/RWD"/>
</dbReference>
<organism evidence="13">
    <name type="scientific">viral metagenome</name>
    <dbReference type="NCBI Taxonomy" id="1070528"/>
    <lineage>
        <taxon>unclassified sequences</taxon>
        <taxon>metagenomes</taxon>
        <taxon>organismal metagenomes</taxon>
    </lineage>
</organism>
<dbReference type="GO" id="GO:0004869">
    <property type="term" value="F:cysteine-type endopeptidase inhibitor activity"/>
    <property type="evidence" value="ECO:0007669"/>
    <property type="project" value="TreeGrafter"/>
</dbReference>
<dbReference type="GO" id="GO:0006915">
    <property type="term" value="P:apoptotic process"/>
    <property type="evidence" value="ECO:0007669"/>
    <property type="project" value="UniProtKB-KW"/>
</dbReference>
<protein>
    <recommendedName>
        <fullName evidence="8">Ubiquitin-conjugating enzyme E2 Z</fullName>
    </recommendedName>
    <alternativeName>
        <fullName evidence="9">E2 ubiquitin-conjugating enzyme Z</fullName>
    </alternativeName>
    <alternativeName>
        <fullName evidence="11">Ubiquitin carrier protein Z</fullName>
    </alternativeName>
    <alternativeName>
        <fullName evidence="10">Ubiquitin-protein ligase Z</fullName>
    </alternativeName>
</protein>
<evidence type="ECO:0000313" key="13">
    <source>
        <dbReference type="EMBL" id="QHT28687.1"/>
    </source>
</evidence>
<dbReference type="EMBL" id="MN738863">
    <property type="protein sequence ID" value="QHT28687.1"/>
    <property type="molecule type" value="Genomic_DNA"/>
</dbReference>
<evidence type="ECO:0000256" key="4">
    <source>
        <dbReference type="ARBA" id="ARBA00022703"/>
    </source>
</evidence>
<evidence type="ECO:0000256" key="7">
    <source>
        <dbReference type="ARBA" id="ARBA00022840"/>
    </source>
</evidence>
<dbReference type="PANTHER" id="PTHR46116">
    <property type="entry name" value="(E3-INDEPENDENT) E2 UBIQUITIN-CONJUGATING ENZYME"/>
    <property type="match status" value="1"/>
</dbReference>
<keyword evidence="3" id="KW-0808">Transferase</keyword>
<evidence type="ECO:0000256" key="8">
    <source>
        <dbReference type="ARBA" id="ARBA00039894"/>
    </source>
</evidence>
<dbReference type="Gene3D" id="3.10.110.10">
    <property type="entry name" value="Ubiquitin Conjugating Enzyme"/>
    <property type="match status" value="1"/>
</dbReference>
<evidence type="ECO:0000256" key="1">
    <source>
        <dbReference type="ARBA" id="ARBA00004496"/>
    </source>
</evidence>
<evidence type="ECO:0000256" key="10">
    <source>
        <dbReference type="ARBA" id="ARBA00042316"/>
    </source>
</evidence>
<dbReference type="GO" id="GO:0043066">
    <property type="term" value="P:negative regulation of apoptotic process"/>
    <property type="evidence" value="ECO:0007669"/>
    <property type="project" value="TreeGrafter"/>
</dbReference>
<dbReference type="SUPFAM" id="SSF54495">
    <property type="entry name" value="UBC-like"/>
    <property type="match status" value="1"/>
</dbReference>
<feature type="domain" description="UBC core" evidence="12">
    <location>
        <begin position="15"/>
        <end position="179"/>
    </location>
</feature>
<keyword evidence="5" id="KW-0547">Nucleotide-binding</keyword>
<keyword evidence="6" id="KW-0833">Ubl conjugation pathway</keyword>
<keyword evidence="2" id="KW-0963">Cytoplasm</keyword>
<dbReference type="GO" id="GO:0005737">
    <property type="term" value="C:cytoplasm"/>
    <property type="evidence" value="ECO:0007669"/>
    <property type="project" value="UniProtKB-SubCell"/>
</dbReference>
<keyword evidence="4" id="KW-0053">Apoptosis</keyword>
<evidence type="ECO:0000256" key="6">
    <source>
        <dbReference type="ARBA" id="ARBA00022786"/>
    </source>
</evidence>
<evidence type="ECO:0000259" key="12">
    <source>
        <dbReference type="PROSITE" id="PS50127"/>
    </source>
</evidence>
<dbReference type="GO" id="GO:0016740">
    <property type="term" value="F:transferase activity"/>
    <property type="evidence" value="ECO:0007669"/>
    <property type="project" value="UniProtKB-KW"/>
</dbReference>
<evidence type="ECO:0000256" key="5">
    <source>
        <dbReference type="ARBA" id="ARBA00022741"/>
    </source>
</evidence>
<reference evidence="13" key="1">
    <citation type="journal article" date="2020" name="Nature">
        <title>Giant virus diversity and host interactions through global metagenomics.</title>
        <authorList>
            <person name="Schulz F."/>
            <person name="Roux S."/>
            <person name="Paez-Espino D."/>
            <person name="Jungbluth S."/>
            <person name="Walsh D.A."/>
            <person name="Denef V.J."/>
            <person name="McMahon K.D."/>
            <person name="Konstantinidis K.T."/>
            <person name="Eloe-Fadrosh E.A."/>
            <person name="Kyrpides N.C."/>
            <person name="Woyke T."/>
        </authorList>
    </citation>
    <scope>NUCLEOTIDE SEQUENCE</scope>
    <source>
        <strain evidence="13">GVMAG-M-3300001351-8</strain>
    </source>
</reference>
<accession>A0A6C0EHZ3</accession>
<comment type="subcellular location">
    <subcellularLocation>
        <location evidence="1">Cytoplasm</location>
    </subcellularLocation>
</comment>
<proteinExistence type="predicted"/>
<dbReference type="PANTHER" id="PTHR46116:SF26">
    <property type="entry name" value="UBIQUITIN-CONJUGATING ENZYME E2 Z"/>
    <property type="match status" value="1"/>
</dbReference>
<dbReference type="AlphaFoldDB" id="A0A6C0EHZ3"/>
<evidence type="ECO:0000256" key="3">
    <source>
        <dbReference type="ARBA" id="ARBA00022679"/>
    </source>
</evidence>
<sequence length="346" mass="39207">MSKPAQTYTNTLSPIAKIRVLSDRNLVKQDAKGYGESDIHFLFNDNTLDNEFKILTIGSREIENPYFGGFFMFFGKFPDQYPFMSPHILAKTQGLNTRFHPNYYVNGKCCLSILGTWSGPPWTSCQNLGTVSQQLKSLFIDNPITQEPGWEKTPQEKSNLYNLVVGYRTLEIAVLEMLENPPIGFDNFMEIMERTFIELYKTYILKLDNFKIYQGKTIKSPIYDIKIVVDVDTLKSKFIAKYKTLIKKYTIPPVLKASSGANGETFGGANSEAIGGVNSEASADNKATSVNEVSSVNKIKTIKEKKSPNEKASQFEIGYKLQSTNSDKKWWIVNETKTGLKRWKQV</sequence>
<keyword evidence="7" id="KW-0067">ATP-binding</keyword>
<evidence type="ECO:0000256" key="11">
    <source>
        <dbReference type="ARBA" id="ARBA00042401"/>
    </source>
</evidence>
<evidence type="ECO:0000256" key="9">
    <source>
        <dbReference type="ARBA" id="ARBA00041798"/>
    </source>
</evidence>
<dbReference type="GO" id="GO:0005634">
    <property type="term" value="C:nucleus"/>
    <property type="evidence" value="ECO:0007669"/>
    <property type="project" value="TreeGrafter"/>
</dbReference>
<evidence type="ECO:0000256" key="2">
    <source>
        <dbReference type="ARBA" id="ARBA00022490"/>
    </source>
</evidence>